<dbReference type="Proteomes" id="UP000015105">
    <property type="component" value="Chromosome 6D"/>
</dbReference>
<reference evidence="2" key="2">
    <citation type="journal article" date="2017" name="Nat. Plants">
        <title>The Aegilops tauschii genome reveals multiple impacts of transposons.</title>
        <authorList>
            <person name="Zhao G."/>
            <person name="Zou C."/>
            <person name="Li K."/>
            <person name="Wang K."/>
            <person name="Li T."/>
            <person name="Gao L."/>
            <person name="Zhang X."/>
            <person name="Wang H."/>
            <person name="Yang Z."/>
            <person name="Liu X."/>
            <person name="Jiang W."/>
            <person name="Mao L."/>
            <person name="Kong X."/>
            <person name="Jiao Y."/>
            <person name="Jia J."/>
        </authorList>
    </citation>
    <scope>NUCLEOTIDE SEQUENCE [LARGE SCALE GENOMIC DNA]</scope>
    <source>
        <strain evidence="2">cv. AL8/78</strain>
    </source>
</reference>
<keyword evidence="2" id="KW-1185">Reference proteome</keyword>
<dbReference type="AlphaFoldDB" id="A0A453P5L5"/>
<protein>
    <submittedName>
        <fullName evidence="1">Uncharacterized protein</fullName>
    </submittedName>
</protein>
<dbReference type="EnsemblPlants" id="AET6Gv20615600.4">
    <property type="protein sequence ID" value="AET6Gv20615600.4"/>
    <property type="gene ID" value="AET6Gv20615600"/>
</dbReference>
<reference evidence="1" key="3">
    <citation type="journal article" date="2017" name="Nature">
        <title>Genome sequence of the progenitor of the wheat D genome Aegilops tauschii.</title>
        <authorList>
            <person name="Luo M.C."/>
            <person name="Gu Y.Q."/>
            <person name="Puiu D."/>
            <person name="Wang H."/>
            <person name="Twardziok S.O."/>
            <person name="Deal K.R."/>
            <person name="Huo N."/>
            <person name="Zhu T."/>
            <person name="Wang L."/>
            <person name="Wang Y."/>
            <person name="McGuire P.E."/>
            <person name="Liu S."/>
            <person name="Long H."/>
            <person name="Ramasamy R.K."/>
            <person name="Rodriguez J.C."/>
            <person name="Van S.L."/>
            <person name="Yuan L."/>
            <person name="Wang Z."/>
            <person name="Xia Z."/>
            <person name="Xiao L."/>
            <person name="Anderson O.D."/>
            <person name="Ouyang S."/>
            <person name="Liang Y."/>
            <person name="Zimin A.V."/>
            <person name="Pertea G."/>
            <person name="Qi P."/>
            <person name="Bennetzen J.L."/>
            <person name="Dai X."/>
            <person name="Dawson M.W."/>
            <person name="Muller H.G."/>
            <person name="Kugler K."/>
            <person name="Rivarola-Duarte L."/>
            <person name="Spannagl M."/>
            <person name="Mayer K.F.X."/>
            <person name="Lu F.H."/>
            <person name="Bevan M.W."/>
            <person name="Leroy P."/>
            <person name="Li P."/>
            <person name="You F.M."/>
            <person name="Sun Q."/>
            <person name="Liu Z."/>
            <person name="Lyons E."/>
            <person name="Wicker T."/>
            <person name="Salzberg S.L."/>
            <person name="Devos K.M."/>
            <person name="Dvorak J."/>
        </authorList>
    </citation>
    <scope>NUCLEOTIDE SEQUENCE [LARGE SCALE GENOMIC DNA]</scope>
    <source>
        <strain evidence="1">cv. AL8/78</strain>
    </source>
</reference>
<reference evidence="1" key="4">
    <citation type="submission" date="2019-03" db="UniProtKB">
        <authorList>
            <consortium name="EnsemblPlants"/>
        </authorList>
    </citation>
    <scope>IDENTIFICATION</scope>
</reference>
<evidence type="ECO:0000313" key="1">
    <source>
        <dbReference type="EnsemblPlants" id="AET6Gv20615600.4"/>
    </source>
</evidence>
<sequence length="41" mass="4757">MSLLGSCPRDVWLFRKELRSCNITCSKFSLHFDCFKQNSAS</sequence>
<reference evidence="2" key="1">
    <citation type="journal article" date="2014" name="Science">
        <title>Ancient hybridizations among the ancestral genomes of bread wheat.</title>
        <authorList>
            <consortium name="International Wheat Genome Sequencing Consortium,"/>
            <person name="Marcussen T."/>
            <person name="Sandve S.R."/>
            <person name="Heier L."/>
            <person name="Spannagl M."/>
            <person name="Pfeifer M."/>
            <person name="Jakobsen K.S."/>
            <person name="Wulff B.B."/>
            <person name="Steuernagel B."/>
            <person name="Mayer K.F."/>
            <person name="Olsen O.A."/>
        </authorList>
    </citation>
    <scope>NUCLEOTIDE SEQUENCE [LARGE SCALE GENOMIC DNA]</scope>
    <source>
        <strain evidence="2">cv. AL8/78</strain>
    </source>
</reference>
<accession>A0A453P5L5</accession>
<name>A0A453P5L5_AEGTS</name>
<organism evidence="1 2">
    <name type="scientific">Aegilops tauschii subsp. strangulata</name>
    <name type="common">Goatgrass</name>
    <dbReference type="NCBI Taxonomy" id="200361"/>
    <lineage>
        <taxon>Eukaryota</taxon>
        <taxon>Viridiplantae</taxon>
        <taxon>Streptophyta</taxon>
        <taxon>Embryophyta</taxon>
        <taxon>Tracheophyta</taxon>
        <taxon>Spermatophyta</taxon>
        <taxon>Magnoliopsida</taxon>
        <taxon>Liliopsida</taxon>
        <taxon>Poales</taxon>
        <taxon>Poaceae</taxon>
        <taxon>BOP clade</taxon>
        <taxon>Pooideae</taxon>
        <taxon>Triticodae</taxon>
        <taxon>Triticeae</taxon>
        <taxon>Triticinae</taxon>
        <taxon>Aegilops</taxon>
    </lineage>
</organism>
<dbReference type="Gramene" id="AET6Gv20615600.4">
    <property type="protein sequence ID" value="AET6Gv20615600.4"/>
    <property type="gene ID" value="AET6Gv20615600"/>
</dbReference>
<reference evidence="1" key="5">
    <citation type="journal article" date="2021" name="G3 (Bethesda)">
        <title>Aegilops tauschii genome assembly Aet v5.0 features greater sequence contiguity and improved annotation.</title>
        <authorList>
            <person name="Wang L."/>
            <person name="Zhu T."/>
            <person name="Rodriguez J.C."/>
            <person name="Deal K.R."/>
            <person name="Dubcovsky J."/>
            <person name="McGuire P.E."/>
            <person name="Lux T."/>
            <person name="Spannagl M."/>
            <person name="Mayer K.F.X."/>
            <person name="Baldrich P."/>
            <person name="Meyers B.C."/>
            <person name="Huo N."/>
            <person name="Gu Y.Q."/>
            <person name="Zhou H."/>
            <person name="Devos K.M."/>
            <person name="Bennetzen J.L."/>
            <person name="Unver T."/>
            <person name="Budak H."/>
            <person name="Gulick P.J."/>
            <person name="Galiba G."/>
            <person name="Kalapos B."/>
            <person name="Nelson D.R."/>
            <person name="Li P."/>
            <person name="You F.M."/>
            <person name="Luo M.C."/>
            <person name="Dvorak J."/>
        </authorList>
    </citation>
    <scope>NUCLEOTIDE SEQUENCE [LARGE SCALE GENOMIC DNA]</scope>
    <source>
        <strain evidence="1">cv. AL8/78</strain>
    </source>
</reference>
<evidence type="ECO:0000313" key="2">
    <source>
        <dbReference type="Proteomes" id="UP000015105"/>
    </source>
</evidence>
<proteinExistence type="predicted"/>